<dbReference type="Pfam" id="PF14040">
    <property type="entry name" value="DNase_NucA_NucB"/>
    <property type="match status" value="1"/>
</dbReference>
<name>A0ABY4JIS2_9BACI</name>
<evidence type="ECO:0000259" key="2">
    <source>
        <dbReference type="Pfam" id="PF14040"/>
    </source>
</evidence>
<reference evidence="3 4" key="1">
    <citation type="submission" date="2022-04" db="EMBL/GenBank/DDBJ databases">
        <title>Mechanism of arsenic methylation and mitigation arsenic toxicity by Bacillus sp. LH14 from an Arsenic-Contaminated Paddy Soil.</title>
        <authorList>
            <person name="Wang D."/>
        </authorList>
    </citation>
    <scope>NUCLEOTIDE SEQUENCE [LARGE SCALE GENOMIC DNA]</scope>
    <source>
        <strain evidence="3 4">LH14</strain>
    </source>
</reference>
<feature type="domain" description="Deoxyribonuclease NucA/NucB" evidence="2">
    <location>
        <begin position="81"/>
        <end position="147"/>
    </location>
</feature>
<dbReference type="RefSeq" id="WP_248266014.1">
    <property type="nucleotide sequence ID" value="NZ_CP096034.1"/>
</dbReference>
<sequence length="151" mass="16702">MKNRFVKVALTVGILTSGFFGVANGSDATTQKNDLVMYIYVGGKNVKTYNFPDAKYPESAKHWKDALRKGESNFCTIKRGEAEYNRSQSLKGIKTKKGYDRDEFPFAMCDEGGKGADVRLIHSSDNRGSGASVGNTLRPYKNGTKVKFVIK</sequence>
<dbReference type="InterPro" id="IPR029476">
    <property type="entry name" value="DNase_NucA_NucB"/>
</dbReference>
<proteinExistence type="predicted"/>
<dbReference type="Proteomes" id="UP000830639">
    <property type="component" value="Chromosome"/>
</dbReference>
<gene>
    <name evidence="3" type="ORF">MY490_12495</name>
</gene>
<keyword evidence="1" id="KW-0732">Signal</keyword>
<evidence type="ECO:0000313" key="4">
    <source>
        <dbReference type="Proteomes" id="UP000830639"/>
    </source>
</evidence>
<protein>
    <submittedName>
        <fullName evidence="3">NucA/NucB deoxyribonuclease domain-containing protein</fullName>
    </submittedName>
</protein>
<feature type="signal peptide" evidence="1">
    <location>
        <begin position="1"/>
        <end position="25"/>
    </location>
</feature>
<evidence type="ECO:0000256" key="1">
    <source>
        <dbReference type="SAM" id="SignalP"/>
    </source>
</evidence>
<organism evidence="3 4">
    <name type="scientific">Gottfriedia acidiceleris</name>
    <dbReference type="NCBI Taxonomy" id="371036"/>
    <lineage>
        <taxon>Bacteria</taxon>
        <taxon>Bacillati</taxon>
        <taxon>Bacillota</taxon>
        <taxon>Bacilli</taxon>
        <taxon>Bacillales</taxon>
        <taxon>Bacillaceae</taxon>
        <taxon>Gottfriedia</taxon>
    </lineage>
</organism>
<evidence type="ECO:0000313" key="3">
    <source>
        <dbReference type="EMBL" id="UPM52652.1"/>
    </source>
</evidence>
<accession>A0ABY4JIS2</accession>
<feature type="chain" id="PRO_5045700289" evidence="1">
    <location>
        <begin position="26"/>
        <end position="151"/>
    </location>
</feature>
<keyword evidence="4" id="KW-1185">Reference proteome</keyword>
<dbReference type="EMBL" id="CP096034">
    <property type="protein sequence ID" value="UPM52652.1"/>
    <property type="molecule type" value="Genomic_DNA"/>
</dbReference>